<reference evidence="4" key="1">
    <citation type="submission" date="2020-07" db="EMBL/GenBank/DDBJ databases">
        <title>Huge and variable diversity of episymbiotic CPR bacteria and DPANN archaea in groundwater ecosystems.</title>
        <authorList>
            <person name="He C.Y."/>
            <person name="Keren R."/>
            <person name="Whittaker M."/>
            <person name="Farag I.F."/>
            <person name="Doudna J."/>
            <person name="Cate J.H.D."/>
            <person name="Banfield J.F."/>
        </authorList>
    </citation>
    <scope>NUCLEOTIDE SEQUENCE</scope>
    <source>
        <strain evidence="4">NC_groundwater_1520_Pr4_B-0.1um_53_5</strain>
    </source>
</reference>
<dbReference type="PANTHER" id="PTHR43421:SF1">
    <property type="entry name" value="METALLOPROTEASE PMBA"/>
    <property type="match status" value="1"/>
</dbReference>
<sequence length="440" mass="47108">MNKIINQILDLAKKKAEAAEVILVEGKESPVEFRSGKLHSVEHKEIKGAGLRVVRHGRIGFSSTTDFDKLPALVDHAAAGAAFGQQAVFNFPAGCKPAGVKTVDPQLEKFTPAQAVAEGQKALGILAQKAPALKCDIGLNKKFYHVSLANSRGFCGEYDKTSFSYGLSGVTIINGSLTFIEQERRRGKLDLATSEMTAKMVRMYQDAKKTAKLAAGKMPVLFTPEAMSLLWMSIALGVNGKAEQKKTTPLLGRLGEKMLDPRITVSDDPLLPYGLASAPFDDEGVCGAKLDLFHQGGFKNFIYDLQTAGILGKRSTGHGRRSFGAQPSPQVSNLVIAGGKTKLAQMIRNMDSGLIVYDLLGAGQSNIMAGDFSVNIGLGYKVEQGKIVGRVKDAMIAGNVYDLLKNKVLEISSETEAMGSYGISTNTPAMLFDGMNVAAK</sequence>
<accession>A0A933MH50</accession>
<dbReference type="InterPro" id="IPR045569">
    <property type="entry name" value="Metalloprtase-TldD/E_C"/>
</dbReference>
<dbReference type="InterPro" id="IPR035068">
    <property type="entry name" value="TldD/PmbA_N"/>
</dbReference>
<dbReference type="EMBL" id="JACQXR010000004">
    <property type="protein sequence ID" value="MBI4725672.1"/>
    <property type="molecule type" value="Genomic_DNA"/>
</dbReference>
<gene>
    <name evidence="4" type="ORF">HY768_00340</name>
</gene>
<dbReference type="GO" id="GO:0008237">
    <property type="term" value="F:metallopeptidase activity"/>
    <property type="evidence" value="ECO:0007669"/>
    <property type="project" value="InterPro"/>
</dbReference>
<dbReference type="InterPro" id="IPR047657">
    <property type="entry name" value="PmbA"/>
</dbReference>
<comment type="similarity">
    <text evidence="1">Belongs to the peptidase U62 family.</text>
</comment>
<feature type="domain" description="Metalloprotease TldD/E N-terminal" evidence="2">
    <location>
        <begin position="19"/>
        <end position="80"/>
    </location>
</feature>
<dbReference type="Gene3D" id="3.30.2290.10">
    <property type="entry name" value="PmbA/TldD superfamily"/>
    <property type="match status" value="1"/>
</dbReference>
<evidence type="ECO:0000259" key="3">
    <source>
        <dbReference type="Pfam" id="PF19289"/>
    </source>
</evidence>
<dbReference type="PANTHER" id="PTHR43421">
    <property type="entry name" value="METALLOPROTEASE PMBA"/>
    <property type="match status" value="1"/>
</dbReference>
<dbReference type="GO" id="GO:0005829">
    <property type="term" value="C:cytosol"/>
    <property type="evidence" value="ECO:0007669"/>
    <property type="project" value="TreeGrafter"/>
</dbReference>
<dbReference type="SUPFAM" id="SSF111283">
    <property type="entry name" value="Putative modulator of DNA gyrase, PmbA/TldD"/>
    <property type="match status" value="1"/>
</dbReference>
<evidence type="ECO:0000313" key="4">
    <source>
        <dbReference type="EMBL" id="MBI4725672.1"/>
    </source>
</evidence>
<proteinExistence type="inferred from homology"/>
<name>A0A933MH50_UNCT6</name>
<dbReference type="Pfam" id="PF19289">
    <property type="entry name" value="PmbA_TldD_3rd"/>
    <property type="match status" value="1"/>
</dbReference>
<dbReference type="GO" id="GO:0006508">
    <property type="term" value="P:proteolysis"/>
    <property type="evidence" value="ECO:0007669"/>
    <property type="project" value="InterPro"/>
</dbReference>
<organism evidence="4 5">
    <name type="scientific">candidate division TA06 bacterium</name>
    <dbReference type="NCBI Taxonomy" id="2250710"/>
    <lineage>
        <taxon>Bacteria</taxon>
        <taxon>Bacteria division TA06</taxon>
    </lineage>
</organism>
<dbReference type="AlphaFoldDB" id="A0A933MH50"/>
<evidence type="ECO:0000256" key="1">
    <source>
        <dbReference type="ARBA" id="ARBA00005836"/>
    </source>
</evidence>
<evidence type="ECO:0000259" key="2">
    <source>
        <dbReference type="Pfam" id="PF01523"/>
    </source>
</evidence>
<protein>
    <submittedName>
        <fullName evidence="4">TldD/PmbA family protein</fullName>
    </submittedName>
</protein>
<dbReference type="InterPro" id="IPR002510">
    <property type="entry name" value="Metalloprtase-TldD/E_N"/>
</dbReference>
<feature type="domain" description="Metalloprotease TldD/E C-terminal" evidence="3">
    <location>
        <begin position="216"/>
        <end position="438"/>
    </location>
</feature>
<dbReference type="Proteomes" id="UP000736328">
    <property type="component" value="Unassembled WGS sequence"/>
</dbReference>
<dbReference type="Pfam" id="PF01523">
    <property type="entry name" value="PmbA_TldD_1st"/>
    <property type="match status" value="1"/>
</dbReference>
<evidence type="ECO:0000313" key="5">
    <source>
        <dbReference type="Proteomes" id="UP000736328"/>
    </source>
</evidence>
<dbReference type="InterPro" id="IPR036059">
    <property type="entry name" value="TldD/PmbA_sf"/>
</dbReference>
<comment type="caution">
    <text evidence="4">The sequence shown here is derived from an EMBL/GenBank/DDBJ whole genome shotgun (WGS) entry which is preliminary data.</text>
</comment>